<evidence type="ECO:0000259" key="19">
    <source>
        <dbReference type="PROSITE" id="PS50112"/>
    </source>
</evidence>
<evidence type="ECO:0000259" key="20">
    <source>
        <dbReference type="PROSITE" id="PS50113"/>
    </source>
</evidence>
<keyword evidence="11" id="KW-0067">ATP-binding</keyword>
<evidence type="ECO:0000256" key="14">
    <source>
        <dbReference type="ARBA" id="ARBA00023136"/>
    </source>
</evidence>
<evidence type="ECO:0000256" key="5">
    <source>
        <dbReference type="ARBA" id="ARBA00022481"/>
    </source>
</evidence>
<dbReference type="PROSITE" id="PS50113">
    <property type="entry name" value="PAC"/>
    <property type="match status" value="1"/>
</dbReference>
<dbReference type="EC" id="2.7.13.3" evidence="3"/>
<dbReference type="InterPro" id="IPR013767">
    <property type="entry name" value="PAS_fold"/>
</dbReference>
<evidence type="ECO:0000313" key="23">
    <source>
        <dbReference type="Proteomes" id="UP000253831"/>
    </source>
</evidence>
<dbReference type="GO" id="GO:0006935">
    <property type="term" value="P:chemotaxis"/>
    <property type="evidence" value="ECO:0007669"/>
    <property type="project" value="InterPro"/>
</dbReference>
<dbReference type="InterPro" id="IPR003660">
    <property type="entry name" value="HAMP_dom"/>
</dbReference>
<dbReference type="InterPro" id="IPR036890">
    <property type="entry name" value="HATPase_C_sf"/>
</dbReference>
<evidence type="ECO:0000256" key="4">
    <source>
        <dbReference type="ARBA" id="ARBA00022475"/>
    </source>
</evidence>
<proteinExistence type="predicted"/>
<dbReference type="SMART" id="SM00388">
    <property type="entry name" value="HisKA"/>
    <property type="match status" value="1"/>
</dbReference>
<comment type="subcellular location">
    <subcellularLocation>
        <location evidence="2">Cell membrane</location>
    </subcellularLocation>
</comment>
<keyword evidence="15" id="KW-0807">Transducer</keyword>
<evidence type="ECO:0000259" key="18">
    <source>
        <dbReference type="PROSITE" id="PS50109"/>
    </source>
</evidence>
<comment type="caution">
    <text evidence="22">The sequence shown here is derived from an EMBL/GenBank/DDBJ whole genome shotgun (WGS) entry which is preliminary data.</text>
</comment>
<dbReference type="Gene3D" id="1.10.287.130">
    <property type="match status" value="1"/>
</dbReference>
<feature type="domain" description="PAC" evidence="20">
    <location>
        <begin position="542"/>
        <end position="592"/>
    </location>
</feature>
<evidence type="ECO:0000256" key="13">
    <source>
        <dbReference type="ARBA" id="ARBA00023012"/>
    </source>
</evidence>
<dbReference type="InterPro" id="IPR000014">
    <property type="entry name" value="PAS"/>
</dbReference>
<dbReference type="Gene3D" id="3.30.450.20">
    <property type="entry name" value="PAS domain"/>
    <property type="match status" value="2"/>
</dbReference>
<feature type="transmembrane region" description="Helical" evidence="17">
    <location>
        <begin position="232"/>
        <end position="250"/>
    </location>
</feature>
<keyword evidence="16" id="KW-0175">Coiled coil</keyword>
<dbReference type="Gene3D" id="3.30.565.10">
    <property type="entry name" value="Histidine kinase-like ATPase, C-terminal domain"/>
    <property type="match status" value="1"/>
</dbReference>
<dbReference type="Pfam" id="PF00672">
    <property type="entry name" value="HAMP"/>
    <property type="match status" value="1"/>
</dbReference>
<evidence type="ECO:0000256" key="9">
    <source>
        <dbReference type="ARBA" id="ARBA00022741"/>
    </source>
</evidence>
<keyword evidence="4" id="KW-1003">Cell membrane</keyword>
<dbReference type="SMART" id="SM00304">
    <property type="entry name" value="HAMP"/>
    <property type="match status" value="1"/>
</dbReference>
<dbReference type="PANTHER" id="PTHR43065">
    <property type="entry name" value="SENSOR HISTIDINE KINASE"/>
    <property type="match status" value="1"/>
</dbReference>
<feature type="domain" description="PAS" evidence="19">
    <location>
        <begin position="313"/>
        <end position="365"/>
    </location>
</feature>
<feature type="domain" description="Histidine kinase" evidence="18">
    <location>
        <begin position="626"/>
        <end position="870"/>
    </location>
</feature>
<evidence type="ECO:0000256" key="8">
    <source>
        <dbReference type="ARBA" id="ARBA00022692"/>
    </source>
</evidence>
<reference evidence="22 23" key="1">
    <citation type="submission" date="2018-05" db="EMBL/GenBank/DDBJ databases">
        <title>Integrated omic analyses show evidence that a Ca. Accumulibacter phosphatis strain performs denitrification under micro-aerobic conditions.</title>
        <authorList>
            <person name="Camejo P.Y."/>
            <person name="Katherine M.D."/>
            <person name="Daniel N.R."/>
        </authorList>
    </citation>
    <scope>NUCLEOTIDE SEQUENCE [LARGE SCALE GENOMIC DNA]</scope>
    <source>
        <strain evidence="22">UW-LDO-IC</strain>
    </source>
</reference>
<dbReference type="PRINTS" id="PR00344">
    <property type="entry name" value="BCTRLSENSOR"/>
</dbReference>
<feature type="coiled-coil region" evidence="16">
    <location>
        <begin position="583"/>
        <end position="617"/>
    </location>
</feature>
<dbReference type="InterPro" id="IPR003661">
    <property type="entry name" value="HisK_dim/P_dom"/>
</dbReference>
<keyword evidence="14 17" id="KW-0472">Membrane</keyword>
<feature type="domain" description="PAS" evidence="19">
    <location>
        <begin position="465"/>
        <end position="535"/>
    </location>
</feature>
<evidence type="ECO:0000256" key="12">
    <source>
        <dbReference type="ARBA" id="ARBA00022989"/>
    </source>
</evidence>
<dbReference type="InterPro" id="IPR004358">
    <property type="entry name" value="Sig_transdc_His_kin-like_C"/>
</dbReference>
<protein>
    <recommendedName>
        <fullName evidence="3">histidine kinase</fullName>
        <ecNumber evidence="3">2.7.13.3</ecNumber>
    </recommendedName>
</protein>
<evidence type="ECO:0000256" key="11">
    <source>
        <dbReference type="ARBA" id="ARBA00022840"/>
    </source>
</evidence>
<evidence type="ECO:0000256" key="7">
    <source>
        <dbReference type="ARBA" id="ARBA00022679"/>
    </source>
</evidence>
<organism evidence="22 23">
    <name type="scientific">Candidatus Accumulibacter meliphilus</name>
    <dbReference type="NCBI Taxonomy" id="2211374"/>
    <lineage>
        <taxon>Bacteria</taxon>
        <taxon>Pseudomonadati</taxon>
        <taxon>Pseudomonadota</taxon>
        <taxon>Betaproteobacteria</taxon>
        <taxon>Candidatus Accumulibacter</taxon>
    </lineage>
</organism>
<dbReference type="SMART" id="SM00086">
    <property type="entry name" value="PAC"/>
    <property type="match status" value="2"/>
</dbReference>
<keyword evidence="12 17" id="KW-1133">Transmembrane helix</keyword>
<keyword evidence="6" id="KW-0597">Phosphoprotein</keyword>
<keyword evidence="8 17" id="KW-0812">Transmembrane</keyword>
<dbReference type="PROSITE" id="PS50112">
    <property type="entry name" value="PAS"/>
    <property type="match status" value="2"/>
</dbReference>
<dbReference type="Proteomes" id="UP000253831">
    <property type="component" value="Unassembled WGS sequence"/>
</dbReference>
<evidence type="ECO:0000256" key="2">
    <source>
        <dbReference type="ARBA" id="ARBA00004236"/>
    </source>
</evidence>
<dbReference type="InterPro" id="IPR035965">
    <property type="entry name" value="PAS-like_dom_sf"/>
</dbReference>
<dbReference type="GO" id="GO:0005886">
    <property type="term" value="C:plasma membrane"/>
    <property type="evidence" value="ECO:0007669"/>
    <property type="project" value="UniProtKB-SubCell"/>
</dbReference>
<dbReference type="SMART" id="SM00091">
    <property type="entry name" value="PAS"/>
    <property type="match status" value="2"/>
</dbReference>
<keyword evidence="13" id="KW-0902">Two-component regulatory system</keyword>
<dbReference type="Pfam" id="PF02203">
    <property type="entry name" value="TarH"/>
    <property type="match status" value="1"/>
</dbReference>
<dbReference type="SUPFAM" id="SSF55874">
    <property type="entry name" value="ATPase domain of HSP90 chaperone/DNA topoisomerase II/histidine kinase"/>
    <property type="match status" value="1"/>
</dbReference>
<feature type="transmembrane region" description="Helical" evidence="17">
    <location>
        <begin position="53"/>
        <end position="73"/>
    </location>
</feature>
<evidence type="ECO:0000256" key="15">
    <source>
        <dbReference type="ARBA" id="ARBA00023224"/>
    </source>
</evidence>
<dbReference type="SUPFAM" id="SSF55785">
    <property type="entry name" value="PYP-like sensor domain (PAS domain)"/>
    <property type="match status" value="2"/>
</dbReference>
<sequence>MVQVGYQQADARLACAARDGRVNPGRRQNIAQADKDTAPRRITAMSLSIRQGLLLFLMLASPMLASVVGLGLWGTWRSEQILKQVFVVEVAATQQLLLVDQQIARVRVRMYGVLNDDIGVDGARIYLAQARRDIGRAWQTYRTEIKREGAADEEEQTLIDTIAPAIEELPALLDRLDGFLANKDGPAINNLLKEDWWAVQLQVVTPIGKLIGLQEEHVAEAYAQSQDVYQKTLVGTSILLVVGLAMFLWFSRRVFTHVTEKLDVIEEALTRIGRGDFNTRVGGSHGGEFGRIVAALDQTVDTLRADRVAVDILRQRQASVLESMAEGLYGTDGEGRISYANSAAVRMLGWSIDEMLGKSPHQLFHHARADGTAYPVAECRLDHARLHQEFYRSADECFWRKDGGIIEVEVAAAPIIAAEHSVGGVVVFHDIGERRAGEAARQELLEELRLRNVQLGSIQGELSRQEEQLRSLLENLRDGVITIDTEGLIRSVNPAICTLFQQTEEALHEQNLTMLVPPEQRQAHRTGLARHVATGEAHLIGRTVEVEGLRADGSRFPIDLSINSYSVRGERFYSGIVRDISARKAAEAQLHTTIERLTELNRKLEEAQNQLLQSEKMASIGQLAAGVAHEINNPVGFVNSNLGSLRKEVKDLLGVIDAYALADPILADHPAVLGAITAARDAADLDYLRSDIGALIDESLEGLQRVRRIVQDLKDFSRVDSAEWQFANLEAGLDSTLNIVWNEIKYKAEVHKEYAGVPEVECIAAQVNQVLLNLLVNAAHAIEGRGTITLRTGFDANEAWVEVEDSGKGIAPEDLKRIFEPFFTTKPVGEGTGLGLSLAFSIAQRHRGRIEASSALGVGSKFRLRLPAKRLQANAPVPANAGGQGENSG</sequence>
<dbReference type="EMBL" id="QPGA01000062">
    <property type="protein sequence ID" value="RDE49036.1"/>
    <property type="molecule type" value="Genomic_DNA"/>
</dbReference>
<keyword evidence="5" id="KW-0488">Methylation</keyword>
<accession>A0A369XJH6</accession>
<evidence type="ECO:0000256" key="3">
    <source>
        <dbReference type="ARBA" id="ARBA00012438"/>
    </source>
</evidence>
<dbReference type="InterPro" id="IPR001610">
    <property type="entry name" value="PAC"/>
</dbReference>
<keyword evidence="9" id="KW-0547">Nucleotide-binding</keyword>
<dbReference type="SMART" id="SM00387">
    <property type="entry name" value="HATPase_c"/>
    <property type="match status" value="1"/>
</dbReference>
<dbReference type="Pfam" id="PF00989">
    <property type="entry name" value="PAS"/>
    <property type="match status" value="2"/>
</dbReference>
<evidence type="ECO:0000259" key="21">
    <source>
        <dbReference type="PROSITE" id="PS50885"/>
    </source>
</evidence>
<dbReference type="Pfam" id="PF02518">
    <property type="entry name" value="HATPase_c"/>
    <property type="match status" value="1"/>
</dbReference>
<feature type="domain" description="HAMP" evidence="21">
    <location>
        <begin position="256"/>
        <end position="308"/>
    </location>
</feature>
<dbReference type="AlphaFoldDB" id="A0A369XJH6"/>
<dbReference type="PANTHER" id="PTHR43065:SF50">
    <property type="entry name" value="HISTIDINE KINASE"/>
    <property type="match status" value="1"/>
</dbReference>
<dbReference type="GO" id="GO:0000155">
    <property type="term" value="F:phosphorelay sensor kinase activity"/>
    <property type="evidence" value="ECO:0007669"/>
    <property type="project" value="InterPro"/>
</dbReference>
<dbReference type="CDD" id="cd00130">
    <property type="entry name" value="PAS"/>
    <property type="match status" value="2"/>
</dbReference>
<name>A0A369XJH6_9PROT</name>
<evidence type="ECO:0000256" key="17">
    <source>
        <dbReference type="SAM" id="Phobius"/>
    </source>
</evidence>
<dbReference type="InterPro" id="IPR003122">
    <property type="entry name" value="Tar_rcpt_lig-bd"/>
</dbReference>
<dbReference type="PROSITE" id="PS50109">
    <property type="entry name" value="HIS_KIN"/>
    <property type="match status" value="1"/>
</dbReference>
<evidence type="ECO:0000313" key="22">
    <source>
        <dbReference type="EMBL" id="RDE49036.1"/>
    </source>
</evidence>
<keyword evidence="7" id="KW-0808">Transferase</keyword>
<dbReference type="Gene3D" id="6.10.340.10">
    <property type="match status" value="1"/>
</dbReference>
<comment type="catalytic activity">
    <reaction evidence="1">
        <text>ATP + protein L-histidine = ADP + protein N-phospho-L-histidine.</text>
        <dbReference type="EC" id="2.7.13.3"/>
    </reaction>
</comment>
<evidence type="ECO:0000256" key="1">
    <source>
        <dbReference type="ARBA" id="ARBA00000085"/>
    </source>
</evidence>
<dbReference type="InterPro" id="IPR003594">
    <property type="entry name" value="HATPase_dom"/>
</dbReference>
<dbReference type="GO" id="GO:0006355">
    <property type="term" value="P:regulation of DNA-templated transcription"/>
    <property type="evidence" value="ECO:0007669"/>
    <property type="project" value="InterPro"/>
</dbReference>
<gene>
    <name evidence="22" type="ORF">DVS81_18895</name>
</gene>
<evidence type="ECO:0000256" key="10">
    <source>
        <dbReference type="ARBA" id="ARBA00022777"/>
    </source>
</evidence>
<dbReference type="InterPro" id="IPR005467">
    <property type="entry name" value="His_kinase_dom"/>
</dbReference>
<dbReference type="PROSITE" id="PS50885">
    <property type="entry name" value="HAMP"/>
    <property type="match status" value="1"/>
</dbReference>
<evidence type="ECO:0000256" key="16">
    <source>
        <dbReference type="SAM" id="Coils"/>
    </source>
</evidence>
<dbReference type="GO" id="GO:0005524">
    <property type="term" value="F:ATP binding"/>
    <property type="evidence" value="ECO:0007669"/>
    <property type="project" value="UniProtKB-KW"/>
</dbReference>
<keyword evidence="10" id="KW-0418">Kinase</keyword>
<evidence type="ECO:0000256" key="6">
    <source>
        <dbReference type="ARBA" id="ARBA00022553"/>
    </source>
</evidence>
<dbReference type="InterPro" id="IPR000700">
    <property type="entry name" value="PAS-assoc_C"/>
</dbReference>
<dbReference type="NCBIfam" id="TIGR00229">
    <property type="entry name" value="sensory_box"/>
    <property type="match status" value="2"/>
</dbReference>